<dbReference type="UniPathway" id="UPA00219"/>
<reference evidence="9 10" key="1">
    <citation type="submission" date="2017-02" db="EMBL/GenBank/DDBJ databases">
        <authorList>
            <person name="Peterson S.W."/>
        </authorList>
    </citation>
    <scope>NUCLEOTIDE SEQUENCE [LARGE SCALE GENOMIC DNA]</scope>
    <source>
        <strain evidence="9 10">DSM 22323</strain>
    </source>
</reference>
<protein>
    <submittedName>
        <fullName evidence="9">L,D-transpeptidase catalytic domain</fullName>
    </submittedName>
</protein>
<dbReference type="GO" id="GO:0071555">
    <property type="term" value="P:cell wall organization"/>
    <property type="evidence" value="ECO:0007669"/>
    <property type="project" value="UniProtKB-UniRule"/>
</dbReference>
<dbReference type="InterPro" id="IPR005490">
    <property type="entry name" value="LD_TPept_cat_dom"/>
</dbReference>
<feature type="active site" description="Proton donor/acceptor" evidence="7">
    <location>
        <position position="221"/>
    </location>
</feature>
<keyword evidence="5 7" id="KW-0573">Peptidoglycan synthesis</keyword>
<keyword evidence="4 7" id="KW-0133">Cell shape</keyword>
<keyword evidence="10" id="KW-1185">Reference proteome</keyword>
<feature type="active site" description="Nucleophile" evidence="7">
    <location>
        <position position="234"/>
    </location>
</feature>
<gene>
    <name evidence="9" type="ORF">SAMN05660477_01544</name>
</gene>
<evidence type="ECO:0000259" key="8">
    <source>
        <dbReference type="PROSITE" id="PS52029"/>
    </source>
</evidence>
<keyword evidence="6 7" id="KW-0961">Cell wall biogenesis/degradation</keyword>
<dbReference type="OrthoDB" id="463216at2"/>
<dbReference type="CDD" id="cd16913">
    <property type="entry name" value="YkuD_like"/>
    <property type="match status" value="1"/>
</dbReference>
<dbReference type="GO" id="GO:0071972">
    <property type="term" value="F:peptidoglycan L,D-transpeptidase activity"/>
    <property type="evidence" value="ECO:0007669"/>
    <property type="project" value="TreeGrafter"/>
</dbReference>
<organism evidence="9 10">
    <name type="scientific">Soonwooa buanensis</name>
    <dbReference type="NCBI Taxonomy" id="619805"/>
    <lineage>
        <taxon>Bacteria</taxon>
        <taxon>Pseudomonadati</taxon>
        <taxon>Bacteroidota</taxon>
        <taxon>Flavobacteriia</taxon>
        <taxon>Flavobacteriales</taxon>
        <taxon>Weeksellaceae</taxon>
        <taxon>Chryseobacterium group</taxon>
        <taxon>Soonwooa</taxon>
    </lineage>
</organism>
<dbReference type="SUPFAM" id="SSF141523">
    <property type="entry name" value="L,D-transpeptidase catalytic domain-like"/>
    <property type="match status" value="1"/>
</dbReference>
<dbReference type="PANTHER" id="PTHR30582">
    <property type="entry name" value="L,D-TRANSPEPTIDASE"/>
    <property type="match status" value="1"/>
</dbReference>
<dbReference type="STRING" id="619805.SAMN05660477_01544"/>
<dbReference type="EMBL" id="FUYZ01000004">
    <property type="protein sequence ID" value="SKB87197.1"/>
    <property type="molecule type" value="Genomic_DNA"/>
</dbReference>
<evidence type="ECO:0000256" key="7">
    <source>
        <dbReference type="PROSITE-ProRule" id="PRU01373"/>
    </source>
</evidence>
<dbReference type="InterPro" id="IPR038063">
    <property type="entry name" value="Transpep_catalytic_dom"/>
</dbReference>
<dbReference type="RefSeq" id="WP_079666796.1">
    <property type="nucleotide sequence ID" value="NZ_FUYZ01000004.1"/>
</dbReference>
<evidence type="ECO:0000256" key="6">
    <source>
        <dbReference type="ARBA" id="ARBA00023316"/>
    </source>
</evidence>
<sequence>MKFSFNGKLWLLMPIFVLIQCKKDQVPTDNSSNTPTATTTDPNKQVVKVDTVIDGKPVEVKKEIPKTVIPNKDFHYTALAMKKNDSLVKEFKKKYSADELYTILAINRLDRKNMMRPDTLVVPSVVEKDFLKYSPFPGNVPVLKDVKKFVFFSYPIQAFGVYEYGNLVKWGPTSMGKKASQTDRGLHFANWKKEVSISTVSDEWKLRWNFNISNFQGIGWHQYEMPGYPASHSCLRMLEEDAKWMYGFADTWILNKGGATVRANGTPVYVYGDYKWGGRKPWYNLIDDPKANDMSVDAITKVIQPELDKILKEQDNRDQVAAQVLIEKAEKKRQDSLSISGV</sequence>
<dbReference type="GO" id="GO:0018104">
    <property type="term" value="P:peptidoglycan-protein cross-linking"/>
    <property type="evidence" value="ECO:0007669"/>
    <property type="project" value="TreeGrafter"/>
</dbReference>
<dbReference type="GO" id="GO:0008360">
    <property type="term" value="P:regulation of cell shape"/>
    <property type="evidence" value="ECO:0007669"/>
    <property type="project" value="UniProtKB-UniRule"/>
</dbReference>
<dbReference type="InterPro" id="IPR050979">
    <property type="entry name" value="LD-transpeptidase"/>
</dbReference>
<evidence type="ECO:0000256" key="5">
    <source>
        <dbReference type="ARBA" id="ARBA00022984"/>
    </source>
</evidence>
<dbReference type="GO" id="GO:0005576">
    <property type="term" value="C:extracellular region"/>
    <property type="evidence" value="ECO:0007669"/>
    <property type="project" value="TreeGrafter"/>
</dbReference>
<evidence type="ECO:0000256" key="1">
    <source>
        <dbReference type="ARBA" id="ARBA00004752"/>
    </source>
</evidence>
<dbReference type="Proteomes" id="UP000191112">
    <property type="component" value="Unassembled WGS sequence"/>
</dbReference>
<evidence type="ECO:0000256" key="3">
    <source>
        <dbReference type="ARBA" id="ARBA00022679"/>
    </source>
</evidence>
<proteinExistence type="inferred from homology"/>
<comment type="pathway">
    <text evidence="1 7">Cell wall biogenesis; peptidoglycan biosynthesis.</text>
</comment>
<dbReference type="GO" id="GO:0016740">
    <property type="term" value="F:transferase activity"/>
    <property type="evidence" value="ECO:0007669"/>
    <property type="project" value="UniProtKB-KW"/>
</dbReference>
<evidence type="ECO:0000256" key="4">
    <source>
        <dbReference type="ARBA" id="ARBA00022960"/>
    </source>
</evidence>
<keyword evidence="3" id="KW-0808">Transferase</keyword>
<evidence type="ECO:0000313" key="10">
    <source>
        <dbReference type="Proteomes" id="UP000191112"/>
    </source>
</evidence>
<dbReference type="AlphaFoldDB" id="A0A1T5ETD2"/>
<name>A0A1T5ETD2_9FLAO</name>
<dbReference type="Pfam" id="PF03734">
    <property type="entry name" value="YkuD"/>
    <property type="match status" value="1"/>
</dbReference>
<feature type="domain" description="L,D-TPase catalytic" evidence="8">
    <location>
        <begin position="148"/>
        <end position="271"/>
    </location>
</feature>
<dbReference type="Gene3D" id="2.40.440.10">
    <property type="entry name" value="L,D-transpeptidase catalytic domain-like"/>
    <property type="match status" value="1"/>
</dbReference>
<evidence type="ECO:0000256" key="2">
    <source>
        <dbReference type="ARBA" id="ARBA00005992"/>
    </source>
</evidence>
<evidence type="ECO:0000313" key="9">
    <source>
        <dbReference type="EMBL" id="SKB87197.1"/>
    </source>
</evidence>
<comment type="similarity">
    <text evidence="2">Belongs to the YkuD family.</text>
</comment>
<dbReference type="PANTHER" id="PTHR30582:SF2">
    <property type="entry name" value="L,D-TRANSPEPTIDASE YCIB-RELATED"/>
    <property type="match status" value="1"/>
</dbReference>
<dbReference type="PROSITE" id="PS52029">
    <property type="entry name" value="LD_TPASE"/>
    <property type="match status" value="1"/>
</dbReference>
<accession>A0A1T5ETD2</accession>